<gene>
    <name evidence="8" type="ORF">JTE90_017809</name>
</gene>
<dbReference type="GO" id="GO:0005886">
    <property type="term" value="C:plasma membrane"/>
    <property type="evidence" value="ECO:0007669"/>
    <property type="project" value="UniProtKB-SubCell"/>
</dbReference>
<evidence type="ECO:0000256" key="3">
    <source>
        <dbReference type="ARBA" id="ARBA00022989"/>
    </source>
</evidence>
<keyword evidence="9" id="KW-1185">Reference proteome</keyword>
<sequence>MTITYQKHVSNTSFMGFAKLLFKWKGSIYKLVFRELLMYGSAFALISCCYRFWMTDEQKRQFEKVALYLNETAGLMPMSFVLGFYVTFVVTRWWNQFLNLPWPDRMAHTILMYVGGSDERGRILRRTLVRYVNLANAILFHTISGSAKKRFPTISHVVGAGLMTPEEETLYEECSLSVNKHWIPFVWAINLLNAAIKEGRVHEGEPVKQLLDELNSLRTKTGHLWGHDWVTVPLVYTQVVTLLTHLFFVTCLIGRQFLDPAQGYKGHAVDLYFPVYTFLQFFFFLGWLKVAEQLINPFGEDDDDFETNWFIDRNLQVSYVIVDTMHGQLPKLGRDIHWGQSTIEIPYTEESLVHKIPNYKGSTMDMIIPHKEQMVTYYDVEDQTTEPEIAPYSRFQKIMSRCCCYQLSQPPMNKPLGESYGRTEPFNAELYDNPNHRKVSSYSLFGDGYFSLINKHNQHNSVDRDNVDHQSSNNTTLNHPRLVGKRGSTASEQGHDSNSQAVPSTAHNRRHRPSAIAGHVLTSVSEMDQEESEDPSPTRDLKMALAFLDEDDPGEIVTEN</sequence>
<keyword evidence="6" id="KW-0869">Chloride channel</keyword>
<name>A0AAV6U664_9ARAC</name>
<comment type="caution">
    <text evidence="8">The sequence shown here is derived from an EMBL/GenBank/DDBJ whole genome shotgun (WGS) entry which is preliminary data.</text>
</comment>
<dbReference type="EMBL" id="JAFNEN010000609">
    <property type="protein sequence ID" value="KAG8179670.1"/>
    <property type="molecule type" value="Genomic_DNA"/>
</dbReference>
<dbReference type="PANTHER" id="PTHR10736">
    <property type="entry name" value="BESTROPHIN"/>
    <property type="match status" value="1"/>
</dbReference>
<feature type="compositionally biased region" description="Polar residues" evidence="7">
    <location>
        <begin position="469"/>
        <end position="478"/>
    </location>
</feature>
<comment type="similarity">
    <text evidence="5 6">Belongs to the anion channel-forming bestrophin (TC 1.A.46) family. Calcium-sensitive chloride channel subfamily.</text>
</comment>
<evidence type="ECO:0000256" key="7">
    <source>
        <dbReference type="SAM" id="MobiDB-lite"/>
    </source>
</evidence>
<feature type="transmembrane region" description="Helical" evidence="6">
    <location>
        <begin position="235"/>
        <end position="257"/>
    </location>
</feature>
<comment type="function">
    <text evidence="6">Forms chloride channels.</text>
</comment>
<dbReference type="InterPro" id="IPR021134">
    <property type="entry name" value="Bestrophin-like"/>
</dbReference>
<feature type="region of interest" description="Disordered" evidence="7">
    <location>
        <begin position="460"/>
        <end position="512"/>
    </location>
</feature>
<dbReference type="Proteomes" id="UP000827092">
    <property type="component" value="Unassembled WGS sequence"/>
</dbReference>
<evidence type="ECO:0000256" key="5">
    <source>
        <dbReference type="ARBA" id="ARBA00034769"/>
    </source>
</evidence>
<feature type="transmembrane region" description="Helical" evidence="6">
    <location>
        <begin position="36"/>
        <end position="53"/>
    </location>
</feature>
<keyword evidence="6" id="KW-0407">Ion channel</keyword>
<dbReference type="Pfam" id="PF01062">
    <property type="entry name" value="Bestrophin"/>
    <property type="match status" value="1"/>
</dbReference>
<reference evidence="8 9" key="1">
    <citation type="journal article" date="2022" name="Nat. Ecol. Evol.">
        <title>A masculinizing supergene underlies an exaggerated male reproductive morph in a spider.</title>
        <authorList>
            <person name="Hendrickx F."/>
            <person name="De Corte Z."/>
            <person name="Sonet G."/>
            <person name="Van Belleghem S.M."/>
            <person name="Kostlbacher S."/>
            <person name="Vangestel C."/>
        </authorList>
    </citation>
    <scope>NUCLEOTIDE SEQUENCE [LARGE SCALE GENOMIC DNA]</scope>
    <source>
        <strain evidence="8">W744_W776</strain>
    </source>
</reference>
<dbReference type="InterPro" id="IPR000615">
    <property type="entry name" value="Bestrophin"/>
</dbReference>
<keyword evidence="3 6" id="KW-1133">Transmembrane helix</keyword>
<protein>
    <recommendedName>
        <fullName evidence="6">Bestrophin homolog</fullName>
    </recommendedName>
</protein>
<keyword evidence="2 6" id="KW-0812">Transmembrane</keyword>
<evidence type="ECO:0000256" key="4">
    <source>
        <dbReference type="ARBA" id="ARBA00023136"/>
    </source>
</evidence>
<evidence type="ECO:0000313" key="9">
    <source>
        <dbReference type="Proteomes" id="UP000827092"/>
    </source>
</evidence>
<keyword evidence="6" id="KW-0868">Chloride</keyword>
<evidence type="ECO:0000313" key="8">
    <source>
        <dbReference type="EMBL" id="KAG8179670.1"/>
    </source>
</evidence>
<keyword evidence="6" id="KW-0813">Transport</keyword>
<evidence type="ECO:0000256" key="2">
    <source>
        <dbReference type="ARBA" id="ARBA00022692"/>
    </source>
</evidence>
<comment type="subcellular location">
    <subcellularLocation>
        <location evidence="6">Cell membrane</location>
        <topology evidence="6">Multi-pass membrane protein</topology>
    </subcellularLocation>
    <subcellularLocation>
        <location evidence="1">Membrane</location>
    </subcellularLocation>
</comment>
<feature type="transmembrane region" description="Helical" evidence="6">
    <location>
        <begin position="74"/>
        <end position="94"/>
    </location>
</feature>
<organism evidence="8 9">
    <name type="scientific">Oedothorax gibbosus</name>
    <dbReference type="NCBI Taxonomy" id="931172"/>
    <lineage>
        <taxon>Eukaryota</taxon>
        <taxon>Metazoa</taxon>
        <taxon>Ecdysozoa</taxon>
        <taxon>Arthropoda</taxon>
        <taxon>Chelicerata</taxon>
        <taxon>Arachnida</taxon>
        <taxon>Araneae</taxon>
        <taxon>Araneomorphae</taxon>
        <taxon>Entelegynae</taxon>
        <taxon>Araneoidea</taxon>
        <taxon>Linyphiidae</taxon>
        <taxon>Erigoninae</taxon>
        <taxon>Oedothorax</taxon>
    </lineage>
</organism>
<accession>A0AAV6U664</accession>
<feature type="transmembrane region" description="Helical" evidence="6">
    <location>
        <begin position="269"/>
        <end position="288"/>
    </location>
</feature>
<keyword evidence="4 6" id="KW-0472">Membrane</keyword>
<dbReference type="GO" id="GO:0005254">
    <property type="term" value="F:chloride channel activity"/>
    <property type="evidence" value="ECO:0007669"/>
    <property type="project" value="UniProtKB-KW"/>
</dbReference>
<dbReference type="AlphaFoldDB" id="A0AAV6U664"/>
<dbReference type="PANTHER" id="PTHR10736:SF0">
    <property type="entry name" value="BESTROPHIN HOMOLOG"/>
    <property type="match status" value="1"/>
</dbReference>
<evidence type="ECO:0000256" key="1">
    <source>
        <dbReference type="ARBA" id="ARBA00004370"/>
    </source>
</evidence>
<keyword evidence="6" id="KW-1003">Cell membrane</keyword>
<keyword evidence="6" id="KW-0406">Ion transport</keyword>
<feature type="compositionally biased region" description="Polar residues" evidence="7">
    <location>
        <begin position="488"/>
        <end position="506"/>
    </location>
</feature>
<dbReference type="GO" id="GO:0034707">
    <property type="term" value="C:chloride channel complex"/>
    <property type="evidence" value="ECO:0007669"/>
    <property type="project" value="UniProtKB-KW"/>
</dbReference>
<proteinExistence type="inferred from homology"/>
<evidence type="ECO:0000256" key="6">
    <source>
        <dbReference type="RuleBase" id="RU363126"/>
    </source>
</evidence>